<dbReference type="GO" id="GO:0005524">
    <property type="term" value="F:ATP binding"/>
    <property type="evidence" value="ECO:0007669"/>
    <property type="project" value="InterPro"/>
</dbReference>
<feature type="transmembrane region" description="Helical" evidence="2">
    <location>
        <begin position="602"/>
        <end position="621"/>
    </location>
</feature>
<feature type="transmembrane region" description="Helical" evidence="2">
    <location>
        <begin position="627"/>
        <end position="650"/>
    </location>
</feature>
<dbReference type="Proteomes" id="UP000006304">
    <property type="component" value="Chromosome"/>
</dbReference>
<dbReference type="PANTHER" id="PTHR10566:SF113">
    <property type="entry name" value="PROTEIN ACTIVITY OF BC1 COMPLEX KINASE 7, CHLOROPLASTIC"/>
    <property type="match status" value="1"/>
</dbReference>
<proteinExistence type="inferred from homology"/>
<dbReference type="AlphaFoldDB" id="K0EV14"/>
<name>K0EV14_NOCB7</name>
<dbReference type="HOGENOM" id="CLU_006533_0_2_11"/>
<dbReference type="KEGG" id="nbr:O3I_016980"/>
<evidence type="ECO:0000313" key="5">
    <source>
        <dbReference type="Proteomes" id="UP000006304"/>
    </source>
</evidence>
<protein>
    <submittedName>
        <fullName evidence="4">ABC transporter</fullName>
    </submittedName>
</protein>
<dbReference type="PROSITE" id="PS50011">
    <property type="entry name" value="PROTEIN_KINASE_DOM"/>
    <property type="match status" value="1"/>
</dbReference>
<sequence>MVVMTVVSAVFVLVGWALLVWLIATVARRVIGTPVGWPRTVLLSAVFPVAGSTAATALAHRLGLVDDAGAIAAPWGALTVIVLLWAWIFVLLLAVLYVAEIIVPSGSVPGPIALVRRWRRSRQEAIRYWQLLGVLIRHGLGGFLLRGSRAHPDRTSAAAANLRDALNDAGVTFVKLGQMLSTRRDVVPATIADQLATLQTDATPLPWDQVELIIAAQLGRPAAEVFASIEQEPLAAASVGQAHAAVLTDGSRVVVKVQRPGARVQVARDLQIMGRFARKLERDASWAREMGVTDLVAGFAASLTEELDYTVELDNMRNLAGAAQDSAITIPAAYPELSSSSLLVMQRLDGVPVGSARTVLDRLDSPTRASAAATLLSETLRQILVTGVFHADLHPGNVLVDAQGRLGLLDFGAVGRLDETERLAIAAFLVAIDGDDSVGATDAMLRLLGEPAAFDRRAFERRMGQVIVRFRGGFGASGSKALFTEMIGLIAAAGFAIPGQVAGVFRTLASVEGTLLLLDPGFDLLVAARRTGDDILAPLLSPDRLAVRAKGQALAVLPVLQRLPGRIDKISADLAAGRFSVGVRVFEHPADRAFLSELAQRLITALFAAACVIAAAVLLVAGSDAELIGGVAVSAVLAAALGLIGAALGIRTLLRN</sequence>
<dbReference type="GO" id="GO:0004672">
    <property type="term" value="F:protein kinase activity"/>
    <property type="evidence" value="ECO:0007669"/>
    <property type="project" value="InterPro"/>
</dbReference>
<gene>
    <name evidence="4" type="ORF">O3I_016980</name>
</gene>
<reference evidence="4 5" key="1">
    <citation type="journal article" date="2012" name="J. Bacteriol.">
        <title>Complete genome sequence of Nocardia brasiliensis HUJEG-1.</title>
        <authorList>
            <person name="Vera-Cabrera L."/>
            <person name="Ortiz-Lopez R."/>
            <person name="Elizondo-Gonzalez R."/>
            <person name="Perez-Maya A.A."/>
            <person name="Ocampo-Candiani J."/>
        </authorList>
    </citation>
    <scope>NUCLEOTIDE SEQUENCE [LARGE SCALE GENOMIC DNA]</scope>
    <source>
        <strain evidence="5">ATCC 700358</strain>
    </source>
</reference>
<evidence type="ECO:0000259" key="3">
    <source>
        <dbReference type="PROSITE" id="PS50011"/>
    </source>
</evidence>
<evidence type="ECO:0000256" key="1">
    <source>
        <dbReference type="ARBA" id="ARBA00009670"/>
    </source>
</evidence>
<feature type="transmembrane region" description="Helical" evidence="2">
    <location>
        <begin position="75"/>
        <end position="99"/>
    </location>
</feature>
<keyword evidence="2" id="KW-1133">Transmembrane helix</keyword>
<dbReference type="Pfam" id="PF03109">
    <property type="entry name" value="ABC1"/>
    <property type="match status" value="1"/>
</dbReference>
<evidence type="ECO:0000313" key="4">
    <source>
        <dbReference type="EMBL" id="AFU01357.1"/>
    </source>
</evidence>
<feature type="transmembrane region" description="Helical" evidence="2">
    <location>
        <begin position="42"/>
        <end position="63"/>
    </location>
</feature>
<dbReference type="CDD" id="cd05121">
    <property type="entry name" value="ABC1_ADCK3-like"/>
    <property type="match status" value="1"/>
</dbReference>
<organism evidence="4 5">
    <name type="scientific">Nocardia brasiliensis (strain ATCC 700358 / HUJEG-1)</name>
    <dbReference type="NCBI Taxonomy" id="1133849"/>
    <lineage>
        <taxon>Bacteria</taxon>
        <taxon>Bacillati</taxon>
        <taxon>Actinomycetota</taxon>
        <taxon>Actinomycetes</taxon>
        <taxon>Mycobacteriales</taxon>
        <taxon>Nocardiaceae</taxon>
        <taxon>Nocardia</taxon>
    </lineage>
</organism>
<dbReference type="SUPFAM" id="SSF56112">
    <property type="entry name" value="Protein kinase-like (PK-like)"/>
    <property type="match status" value="1"/>
</dbReference>
<keyword evidence="2" id="KW-0812">Transmembrane</keyword>
<dbReference type="InterPro" id="IPR011009">
    <property type="entry name" value="Kinase-like_dom_sf"/>
</dbReference>
<comment type="similarity">
    <text evidence="1">Belongs to the protein kinase superfamily. ADCK protein kinase family.</text>
</comment>
<keyword evidence="5" id="KW-1185">Reference proteome</keyword>
<dbReference type="Gene3D" id="1.10.510.10">
    <property type="entry name" value="Transferase(Phosphotransferase) domain 1"/>
    <property type="match status" value="1"/>
</dbReference>
<dbReference type="PANTHER" id="PTHR10566">
    <property type="entry name" value="CHAPERONE-ACTIVITY OF BC1 COMPLEX CABC1 -RELATED"/>
    <property type="match status" value="1"/>
</dbReference>
<evidence type="ECO:0000256" key="2">
    <source>
        <dbReference type="SAM" id="Phobius"/>
    </source>
</evidence>
<keyword evidence="2" id="KW-0472">Membrane</keyword>
<accession>K0EV14</accession>
<dbReference type="InterPro" id="IPR004147">
    <property type="entry name" value="ABC1_dom"/>
</dbReference>
<dbReference type="InterPro" id="IPR050154">
    <property type="entry name" value="UbiB_kinase"/>
</dbReference>
<dbReference type="eggNOG" id="COG0661">
    <property type="taxonomic scope" value="Bacteria"/>
</dbReference>
<dbReference type="InterPro" id="IPR000719">
    <property type="entry name" value="Prot_kinase_dom"/>
</dbReference>
<feature type="domain" description="Protein kinase" evidence="3">
    <location>
        <begin position="228"/>
        <end position="560"/>
    </location>
</feature>
<dbReference type="EMBL" id="CP003876">
    <property type="protein sequence ID" value="AFU01357.1"/>
    <property type="molecule type" value="Genomic_DNA"/>
</dbReference>